<accession>A0A1D3D7H9</accession>
<protein>
    <submittedName>
        <fullName evidence="2">Uncharacterized protein</fullName>
    </submittedName>
</protein>
<feature type="compositionally biased region" description="Polar residues" evidence="1">
    <location>
        <begin position="24"/>
        <end position="38"/>
    </location>
</feature>
<feature type="compositionally biased region" description="Low complexity" evidence="1">
    <location>
        <begin position="41"/>
        <end position="55"/>
    </location>
</feature>
<dbReference type="VEuPathDB" id="ToxoDB:cyc_03257"/>
<name>A0A1D3D7H9_9EIME</name>
<keyword evidence="3" id="KW-1185">Reference proteome</keyword>
<evidence type="ECO:0000313" key="2">
    <source>
        <dbReference type="EMBL" id="OEH79413.1"/>
    </source>
</evidence>
<proteinExistence type="predicted"/>
<gene>
    <name evidence="2" type="ORF">cyc_03257</name>
</gene>
<evidence type="ECO:0000256" key="1">
    <source>
        <dbReference type="SAM" id="MobiDB-lite"/>
    </source>
</evidence>
<evidence type="ECO:0000313" key="3">
    <source>
        <dbReference type="Proteomes" id="UP000095192"/>
    </source>
</evidence>
<organism evidence="2 3">
    <name type="scientific">Cyclospora cayetanensis</name>
    <dbReference type="NCBI Taxonomy" id="88456"/>
    <lineage>
        <taxon>Eukaryota</taxon>
        <taxon>Sar</taxon>
        <taxon>Alveolata</taxon>
        <taxon>Apicomplexa</taxon>
        <taxon>Conoidasida</taxon>
        <taxon>Coccidia</taxon>
        <taxon>Eucoccidiorida</taxon>
        <taxon>Eimeriorina</taxon>
        <taxon>Eimeriidae</taxon>
        <taxon>Cyclospora</taxon>
    </lineage>
</organism>
<sequence length="311" mass="32969">MLIDALRTRLASLGVPTNLDVLMESSQRPRALPQSSKETLGCGDSSNRRGSNGWRSIHQQQLGSYTTSGRTELVSAVAGEAEVPEDVTAQDSAATASATTCAPTVCALAGWLAARTPRALPPQAFRVAATTPPTFATTSLAHERGLHNIPRLKSCSHEGHTSTAEGAVAFVPPARSKHFFGAQSIHRADAASAPAGTSATAKAATVARAADAAAADQWLQQWLQRSNKHGALSASSTSSRAPSKAESEVEQPSQEQQLHVRWSQQSNTSCSSVPVNSYCLLTSPRSLLPHALLRRSPRQLPLPISEQQQHH</sequence>
<dbReference type="EMBL" id="JROU02000393">
    <property type="protein sequence ID" value="OEH79413.1"/>
    <property type="molecule type" value="Genomic_DNA"/>
</dbReference>
<reference evidence="2 3" key="1">
    <citation type="journal article" date="2016" name="BMC Genomics">
        <title>Comparative genomics reveals Cyclospora cayetanensis possesses coccidia-like metabolism and invasion components but unique surface antigens.</title>
        <authorList>
            <person name="Liu S."/>
            <person name="Wang L."/>
            <person name="Zheng H."/>
            <person name="Xu Z."/>
            <person name="Roellig D.M."/>
            <person name="Li N."/>
            <person name="Frace M.A."/>
            <person name="Tang K."/>
            <person name="Arrowood M.J."/>
            <person name="Moss D.M."/>
            <person name="Zhang L."/>
            <person name="Feng Y."/>
            <person name="Xiao L."/>
        </authorList>
    </citation>
    <scope>NUCLEOTIDE SEQUENCE [LARGE SCALE GENOMIC DNA]</scope>
    <source>
        <strain evidence="2 3">CHN_HEN01</strain>
    </source>
</reference>
<feature type="region of interest" description="Disordered" evidence="1">
    <location>
        <begin position="24"/>
        <end position="55"/>
    </location>
</feature>
<dbReference type="AlphaFoldDB" id="A0A1D3D7H9"/>
<feature type="region of interest" description="Disordered" evidence="1">
    <location>
        <begin position="229"/>
        <end position="256"/>
    </location>
</feature>
<dbReference type="Proteomes" id="UP000095192">
    <property type="component" value="Unassembled WGS sequence"/>
</dbReference>
<feature type="compositionally biased region" description="Low complexity" evidence="1">
    <location>
        <begin position="231"/>
        <end position="256"/>
    </location>
</feature>
<comment type="caution">
    <text evidence="2">The sequence shown here is derived from an EMBL/GenBank/DDBJ whole genome shotgun (WGS) entry which is preliminary data.</text>
</comment>
<dbReference type="InParanoid" id="A0A1D3D7H9"/>